<organism evidence="3 4">
    <name type="scientific">Mya arenaria</name>
    <name type="common">Soft-shell clam</name>
    <dbReference type="NCBI Taxonomy" id="6604"/>
    <lineage>
        <taxon>Eukaryota</taxon>
        <taxon>Metazoa</taxon>
        <taxon>Spiralia</taxon>
        <taxon>Lophotrochozoa</taxon>
        <taxon>Mollusca</taxon>
        <taxon>Bivalvia</taxon>
        <taxon>Autobranchia</taxon>
        <taxon>Heteroconchia</taxon>
        <taxon>Euheterodonta</taxon>
        <taxon>Imparidentia</taxon>
        <taxon>Neoheterodontei</taxon>
        <taxon>Myida</taxon>
        <taxon>Myoidea</taxon>
        <taxon>Myidae</taxon>
        <taxon>Mya</taxon>
    </lineage>
</organism>
<sequence length="343" mass="38674">MKNTRMEPNKICFIVQCFLCAHLFVFCVLINGEQVINVTNDTCGQHIFLQPDYNLQFHYDGSPIFNPDGSITKCEFKIINSLENTELCVSSYGELKHQIWWERLCTSRFRFRYQRYSSVMCHRFTYFKECRKADVAYAEFKHASTYKNNDFDVVVFAEYKGIMSIVFAICFCVCKVSRNENTPSDQRTQNTLGRNTEVGGLSHEPLQVDASAFPRSDSPPPYGSLIFDGVDKHRTAQRDPSLPPYISDKDFITKCPSSRPLIADLPQEGACDVPPNLPQAPPQSEIPSHSGSSSVPYQATGSESRQTDGTSRHSTSSNNETTPNPPQPPIELSERPPPPSYEA</sequence>
<evidence type="ECO:0000313" key="4">
    <source>
        <dbReference type="Proteomes" id="UP001164746"/>
    </source>
</evidence>
<feature type="signal peptide" evidence="2">
    <location>
        <begin position="1"/>
        <end position="32"/>
    </location>
</feature>
<dbReference type="Proteomes" id="UP001164746">
    <property type="component" value="Chromosome 14"/>
</dbReference>
<keyword evidence="2" id="KW-0732">Signal</keyword>
<evidence type="ECO:0000256" key="2">
    <source>
        <dbReference type="SAM" id="SignalP"/>
    </source>
</evidence>
<reference evidence="3" key="1">
    <citation type="submission" date="2022-11" db="EMBL/GenBank/DDBJ databases">
        <title>Centuries of genome instability and evolution in soft-shell clam transmissible cancer (bioRxiv).</title>
        <authorList>
            <person name="Hart S.F.M."/>
            <person name="Yonemitsu M.A."/>
            <person name="Giersch R.M."/>
            <person name="Beal B.F."/>
            <person name="Arriagada G."/>
            <person name="Davis B.W."/>
            <person name="Ostrander E.A."/>
            <person name="Goff S.P."/>
            <person name="Metzger M.J."/>
        </authorList>
    </citation>
    <scope>NUCLEOTIDE SEQUENCE</scope>
    <source>
        <strain evidence="3">MELC-2E11</strain>
        <tissue evidence="3">Siphon/mantle</tissue>
    </source>
</reference>
<protein>
    <submittedName>
        <fullName evidence="3">Uncharacterized protein</fullName>
    </submittedName>
</protein>
<evidence type="ECO:0000256" key="1">
    <source>
        <dbReference type="SAM" id="MobiDB-lite"/>
    </source>
</evidence>
<feature type="region of interest" description="Disordered" evidence="1">
    <location>
        <begin position="181"/>
        <end position="201"/>
    </location>
</feature>
<dbReference type="EMBL" id="CP111025">
    <property type="protein sequence ID" value="WAR25919.1"/>
    <property type="molecule type" value="Genomic_DNA"/>
</dbReference>
<name>A0ABY7FXA9_MYAAR</name>
<keyword evidence="4" id="KW-1185">Reference proteome</keyword>
<gene>
    <name evidence="3" type="ORF">MAR_011623</name>
</gene>
<feature type="non-terminal residue" evidence="3">
    <location>
        <position position="343"/>
    </location>
</feature>
<feature type="compositionally biased region" description="Polar residues" evidence="1">
    <location>
        <begin position="285"/>
        <end position="313"/>
    </location>
</feature>
<feature type="chain" id="PRO_5047391119" evidence="2">
    <location>
        <begin position="33"/>
        <end position="343"/>
    </location>
</feature>
<feature type="region of interest" description="Disordered" evidence="1">
    <location>
        <begin position="257"/>
        <end position="343"/>
    </location>
</feature>
<evidence type="ECO:0000313" key="3">
    <source>
        <dbReference type="EMBL" id="WAR25919.1"/>
    </source>
</evidence>
<feature type="compositionally biased region" description="Pro residues" evidence="1">
    <location>
        <begin position="323"/>
        <end position="343"/>
    </location>
</feature>
<accession>A0ABY7FXA9</accession>
<proteinExistence type="predicted"/>
<feature type="compositionally biased region" description="Polar residues" evidence="1">
    <location>
        <begin position="181"/>
        <end position="194"/>
    </location>
</feature>